<dbReference type="Gene3D" id="6.10.140.1950">
    <property type="match status" value="1"/>
</dbReference>
<dbReference type="Proteomes" id="UP000436088">
    <property type="component" value="Unassembled WGS sequence"/>
</dbReference>
<dbReference type="GO" id="GO:0005737">
    <property type="term" value="C:cytoplasm"/>
    <property type="evidence" value="ECO:0007669"/>
    <property type="project" value="UniProtKB-ARBA"/>
</dbReference>
<keyword evidence="5" id="KW-0539">Nucleus</keyword>
<feature type="compositionally biased region" description="Basic and acidic residues" evidence="6">
    <location>
        <begin position="26"/>
        <end position="38"/>
    </location>
</feature>
<proteinExistence type="inferred from homology"/>
<evidence type="ECO:0000256" key="5">
    <source>
        <dbReference type="ARBA" id="ARBA00023242"/>
    </source>
</evidence>
<feature type="domain" description="DEUBAD" evidence="7">
    <location>
        <begin position="69"/>
        <end position="182"/>
    </location>
</feature>
<evidence type="ECO:0000256" key="1">
    <source>
        <dbReference type="ARBA" id="ARBA00004123"/>
    </source>
</evidence>
<gene>
    <name evidence="8" type="ORF">F3Y22_tig00111311pilonHSYRG00303</name>
</gene>
<evidence type="ECO:0000259" key="7">
    <source>
        <dbReference type="PROSITE" id="PS51916"/>
    </source>
</evidence>
<dbReference type="Pfam" id="PF03462">
    <property type="entry name" value="PCRF"/>
    <property type="match status" value="1"/>
</dbReference>
<evidence type="ECO:0000313" key="8">
    <source>
        <dbReference type="EMBL" id="KAE8681688.1"/>
    </source>
</evidence>
<dbReference type="Gene3D" id="3.30.70.1660">
    <property type="match status" value="2"/>
</dbReference>
<evidence type="ECO:0000256" key="2">
    <source>
        <dbReference type="ARBA" id="ARBA00010835"/>
    </source>
</evidence>
<dbReference type="InterPro" id="IPR050057">
    <property type="entry name" value="Prokaryotic/Mito_RF"/>
</dbReference>
<dbReference type="PANTHER" id="PTHR43804:SF7">
    <property type="entry name" value="LD18447P"/>
    <property type="match status" value="1"/>
</dbReference>
<dbReference type="GO" id="GO:0003747">
    <property type="term" value="F:translation release factor activity"/>
    <property type="evidence" value="ECO:0007669"/>
    <property type="project" value="InterPro"/>
</dbReference>
<dbReference type="SUPFAM" id="SSF75620">
    <property type="entry name" value="Release factor"/>
    <property type="match status" value="1"/>
</dbReference>
<dbReference type="InterPro" id="IPR000352">
    <property type="entry name" value="Pep_chain_release_fac_I"/>
</dbReference>
<accession>A0A6A2YQP4</accession>
<dbReference type="CDD" id="cd21865">
    <property type="entry name" value="DEUBAD_NFRKB"/>
    <property type="match status" value="1"/>
</dbReference>
<keyword evidence="4" id="KW-0648">Protein biosynthesis</keyword>
<sequence>MGIQKTCQWKSGVSSCHGRFPGSLKGEGKEKEHDDPLKGGDSGDDLDDCDFEGIGCELGMVEGHICSIPYELFDLPDLREILSLETWNSCLTEEERFSLSAYLPDMDEWTFWLTMNDLFSGGDLYFGNPVDTFFKRLKSGFYPPKISRLRESLQFLERRKYYHAIRSYHHKMLQMFIDMRRLWDESDMTVGIPERLYMWRTRMKCGDANANLLDLNAVPNDGGLLTEDVKPDAAMSHLPKRVKIWESVKEKANVASASANGMNTIVPNCGSKGVLKVKTTGNATHTYNQKMVVDDLLEQSRSVPKGLLKVVPKAPSVLTQVSKVFSRRSQKALHVVAQDFQVRTVHNLAAPAYLGNVGNFSGSPFLWQKVSGGQMNPEQSQSMLIHQDSVLRSRRYLQNSSENRSKEVDVADLGKHKLFEVDGESIIDSKRYKFGQNMWQNLDMGKKGLFSYPLTKQYHEEERQTRILQKECMAILPRVPEAVSGSGLEGGMQDKLMAFPNQMKNSSDFKVESIEKPSKPSGSELKYDTLPLTYKRRKPQAKNSSGFTNSLITELQPQVSTDLLKIMEQRLVAIEQRSAFLESFINQPEASPTEYSKANKELRKLRDSMDLISELRTKQKEIDGLRSLMAECPDGKDMLEMATEDLHMALEEEKSLQNLLLKSLLPRDDADERDCILEVRAGTGGEEASLFAMDVFKMYERYSQKKGWRFEVVDIAESDLKGYKACIPFSAFSRVLEASAAISGFDVYGKLKFESGIHRVQCVPVTEKSGRIHTSAVSVGILPQADENKAKALKVLCAKLYEMERSRLNTSRSKLRSEQIGSGDRSERIRTYNFPQGRVTDHRAGITKWIATFSSAQ</sequence>
<dbReference type="GO" id="GO:0005634">
    <property type="term" value="C:nucleus"/>
    <property type="evidence" value="ECO:0007669"/>
    <property type="project" value="UniProtKB-SubCell"/>
</dbReference>
<comment type="caution">
    <text evidence="8">The sequence shown here is derived from an EMBL/GenBank/DDBJ whole genome shotgun (WGS) entry which is preliminary data.</text>
</comment>
<dbReference type="InterPro" id="IPR045853">
    <property type="entry name" value="Pep_chain_release_fac_I_sf"/>
</dbReference>
<dbReference type="Pfam" id="PF00472">
    <property type="entry name" value="RF-1"/>
    <property type="match status" value="1"/>
</dbReference>
<dbReference type="PROSITE" id="PS51916">
    <property type="entry name" value="DEUBAD"/>
    <property type="match status" value="1"/>
</dbReference>
<dbReference type="SMART" id="SM00937">
    <property type="entry name" value="PCRF"/>
    <property type="match status" value="1"/>
</dbReference>
<keyword evidence="3" id="KW-0488">Methylation</keyword>
<organism evidence="8 9">
    <name type="scientific">Hibiscus syriacus</name>
    <name type="common">Rose of Sharon</name>
    <dbReference type="NCBI Taxonomy" id="106335"/>
    <lineage>
        <taxon>Eukaryota</taxon>
        <taxon>Viridiplantae</taxon>
        <taxon>Streptophyta</taxon>
        <taxon>Embryophyta</taxon>
        <taxon>Tracheophyta</taxon>
        <taxon>Spermatophyta</taxon>
        <taxon>Magnoliopsida</taxon>
        <taxon>eudicotyledons</taxon>
        <taxon>Gunneridae</taxon>
        <taxon>Pentapetalae</taxon>
        <taxon>rosids</taxon>
        <taxon>malvids</taxon>
        <taxon>Malvales</taxon>
        <taxon>Malvaceae</taxon>
        <taxon>Malvoideae</taxon>
        <taxon>Hibiscus</taxon>
    </lineage>
</organism>
<feature type="region of interest" description="Disordered" evidence="6">
    <location>
        <begin position="18"/>
        <end position="43"/>
    </location>
</feature>
<protein>
    <submittedName>
        <fullName evidence="8">Protein RADIALIS-like 3-like isoform X1</fullName>
    </submittedName>
</protein>
<dbReference type="InterPro" id="IPR005139">
    <property type="entry name" value="PCRF"/>
</dbReference>
<dbReference type="PANTHER" id="PTHR43804">
    <property type="entry name" value="LD18447P"/>
    <property type="match status" value="1"/>
</dbReference>
<comment type="similarity">
    <text evidence="2">Belongs to the prokaryotic/mitochondrial release factor family.</text>
</comment>
<dbReference type="EMBL" id="VEPZ02001303">
    <property type="protein sequence ID" value="KAE8681688.1"/>
    <property type="molecule type" value="Genomic_DNA"/>
</dbReference>
<evidence type="ECO:0000256" key="4">
    <source>
        <dbReference type="ARBA" id="ARBA00022917"/>
    </source>
</evidence>
<dbReference type="InterPro" id="IPR044867">
    <property type="entry name" value="DEUBAD_dom"/>
</dbReference>
<keyword evidence="9" id="KW-1185">Reference proteome</keyword>
<evidence type="ECO:0000256" key="3">
    <source>
        <dbReference type="ARBA" id="ARBA00022481"/>
    </source>
</evidence>
<comment type="subcellular location">
    <subcellularLocation>
        <location evidence="1">Nucleus</location>
    </subcellularLocation>
</comment>
<name>A0A6A2YQP4_HIBSY</name>
<evidence type="ECO:0000313" key="9">
    <source>
        <dbReference type="Proteomes" id="UP000436088"/>
    </source>
</evidence>
<dbReference type="AlphaFoldDB" id="A0A6A2YQP4"/>
<reference evidence="8" key="1">
    <citation type="submission" date="2019-09" db="EMBL/GenBank/DDBJ databases">
        <title>Draft genome information of white flower Hibiscus syriacus.</title>
        <authorList>
            <person name="Kim Y.-M."/>
        </authorList>
    </citation>
    <scope>NUCLEOTIDE SEQUENCE [LARGE SCALE GENOMIC DNA]</scope>
    <source>
        <strain evidence="8">YM2019G1</strain>
    </source>
</reference>
<evidence type="ECO:0000256" key="6">
    <source>
        <dbReference type="SAM" id="MobiDB-lite"/>
    </source>
</evidence>